<dbReference type="AlphaFoldDB" id="A0AAV4S8R6"/>
<dbReference type="Proteomes" id="UP001054837">
    <property type="component" value="Unassembled WGS sequence"/>
</dbReference>
<gene>
    <name evidence="2" type="ORF">CDAR_461321</name>
</gene>
<feature type="region of interest" description="Disordered" evidence="1">
    <location>
        <begin position="46"/>
        <end position="80"/>
    </location>
</feature>
<proteinExistence type="predicted"/>
<dbReference type="EMBL" id="BPLQ01007521">
    <property type="protein sequence ID" value="GIY30628.1"/>
    <property type="molecule type" value="Genomic_DNA"/>
</dbReference>
<organism evidence="2 3">
    <name type="scientific">Caerostris darwini</name>
    <dbReference type="NCBI Taxonomy" id="1538125"/>
    <lineage>
        <taxon>Eukaryota</taxon>
        <taxon>Metazoa</taxon>
        <taxon>Ecdysozoa</taxon>
        <taxon>Arthropoda</taxon>
        <taxon>Chelicerata</taxon>
        <taxon>Arachnida</taxon>
        <taxon>Araneae</taxon>
        <taxon>Araneomorphae</taxon>
        <taxon>Entelegynae</taxon>
        <taxon>Araneoidea</taxon>
        <taxon>Araneidae</taxon>
        <taxon>Caerostris</taxon>
    </lineage>
</organism>
<keyword evidence="3" id="KW-1185">Reference proteome</keyword>
<evidence type="ECO:0000256" key="1">
    <source>
        <dbReference type="SAM" id="MobiDB-lite"/>
    </source>
</evidence>
<accession>A0AAV4S8R6</accession>
<sequence>MNTNSCVQLVYKLQFLELVTTSSQIAHRHYLALLFKAQSMITNRLRSHTDQRAGDQECPADQLKMKSGKSSGSRTCRGQDDFPVTINHAAFTSERAPTKAILHPYPSKAHKGRPTTPERGYLLTTPSLSKALQQFVHTLAQQRASIYT</sequence>
<reference evidence="2 3" key="1">
    <citation type="submission" date="2021-06" db="EMBL/GenBank/DDBJ databases">
        <title>Caerostris darwini draft genome.</title>
        <authorList>
            <person name="Kono N."/>
            <person name="Arakawa K."/>
        </authorList>
    </citation>
    <scope>NUCLEOTIDE SEQUENCE [LARGE SCALE GENOMIC DNA]</scope>
</reference>
<comment type="caution">
    <text evidence="2">The sequence shown here is derived from an EMBL/GenBank/DDBJ whole genome shotgun (WGS) entry which is preliminary data.</text>
</comment>
<protein>
    <submittedName>
        <fullName evidence="2">Uncharacterized protein</fullName>
    </submittedName>
</protein>
<name>A0AAV4S8R6_9ARAC</name>
<evidence type="ECO:0000313" key="3">
    <source>
        <dbReference type="Proteomes" id="UP001054837"/>
    </source>
</evidence>
<evidence type="ECO:0000313" key="2">
    <source>
        <dbReference type="EMBL" id="GIY30628.1"/>
    </source>
</evidence>